<name>A0A6J5N653_9CAUD</name>
<proteinExistence type="predicted"/>
<dbReference type="EMBL" id="LR796623">
    <property type="protein sequence ID" value="CAB4155020.1"/>
    <property type="molecule type" value="Genomic_DNA"/>
</dbReference>
<evidence type="ECO:0000313" key="1">
    <source>
        <dbReference type="EMBL" id="CAB4155020.1"/>
    </source>
</evidence>
<protein>
    <submittedName>
        <fullName evidence="1">Uncharacterized protein</fullName>
    </submittedName>
</protein>
<gene>
    <name evidence="1" type="ORF">UFOVP650_64</name>
</gene>
<reference evidence="1" key="1">
    <citation type="submission" date="2020-04" db="EMBL/GenBank/DDBJ databases">
        <authorList>
            <person name="Chiriac C."/>
            <person name="Salcher M."/>
            <person name="Ghai R."/>
            <person name="Kavagutti S V."/>
        </authorList>
    </citation>
    <scope>NUCLEOTIDE SEQUENCE</scope>
</reference>
<sequence>MPTGARRRRPFDVERLARAVSRPGIDPRTSVSAARIDGQSDSVRWENEYGWIVDVRFYGSGLDQEEAPSRILSMGPAGDGFGEFIPPGLGSEVLVGVPDGEPEAGAVVLGTLANRSGDKPPKEVNGFEISGEIEASIPLTGPVSPYDTEIKVSPHSRREQYTGDLVSQARSVALVSELVRLGSESADESALLGDTTNENLTTLIGGLKAMATTFSAMTGPLFPFQAVGTTLTTVLELVEKALPSQLAKAVKLE</sequence>
<organism evidence="1">
    <name type="scientific">uncultured Caudovirales phage</name>
    <dbReference type="NCBI Taxonomy" id="2100421"/>
    <lineage>
        <taxon>Viruses</taxon>
        <taxon>Duplodnaviria</taxon>
        <taxon>Heunggongvirae</taxon>
        <taxon>Uroviricota</taxon>
        <taxon>Caudoviricetes</taxon>
        <taxon>Peduoviridae</taxon>
        <taxon>Maltschvirus</taxon>
        <taxon>Maltschvirus maltsch</taxon>
    </lineage>
</organism>
<accession>A0A6J5N653</accession>